<dbReference type="Gene3D" id="3.30.2300.10">
    <property type="entry name" value="THUMP superfamily"/>
    <property type="match status" value="1"/>
</dbReference>
<reference evidence="5" key="1">
    <citation type="journal article" date="2017" name="BMC Genomics">
        <title>Gapless genome assembly of Colletotrichum higginsianum reveals chromosome structure and association of transposable elements with secondary metabolite gene clusters.</title>
        <authorList>
            <person name="Dallery J.-F."/>
            <person name="Lapalu N."/>
            <person name="Zampounis A."/>
            <person name="Pigne S."/>
            <person name="Luyten I."/>
            <person name="Amselem J."/>
            <person name="Wittenberg A.H.J."/>
            <person name="Zhou S."/>
            <person name="de Queiroz M.V."/>
            <person name="Robin G.P."/>
            <person name="Auger A."/>
            <person name="Hainaut M."/>
            <person name="Henrissat B."/>
            <person name="Kim K.-T."/>
            <person name="Lee Y.-H."/>
            <person name="Lespinet O."/>
            <person name="Schwartz D.C."/>
            <person name="Thon M.R."/>
            <person name="O'Connell R.J."/>
        </authorList>
    </citation>
    <scope>NUCLEOTIDE SEQUENCE [LARGE SCALE GENOMIC DNA]</scope>
    <source>
        <strain evidence="5">IMI 349063</strain>
    </source>
</reference>
<dbReference type="AlphaFoldDB" id="A0A1B7YV92"/>
<dbReference type="Proteomes" id="UP000092177">
    <property type="component" value="Chromosome 1"/>
</dbReference>
<feature type="region of interest" description="Disordered" evidence="2">
    <location>
        <begin position="131"/>
        <end position="163"/>
    </location>
</feature>
<dbReference type="OrthoDB" id="367221at2759"/>
<dbReference type="GO" id="GO:0006400">
    <property type="term" value="P:tRNA modification"/>
    <property type="evidence" value="ECO:0007669"/>
    <property type="project" value="InterPro"/>
</dbReference>
<name>A0A1B7YV92_COLHI</name>
<keyword evidence="5" id="KW-1185">Reference proteome</keyword>
<evidence type="ECO:0000313" key="5">
    <source>
        <dbReference type="Proteomes" id="UP000092177"/>
    </source>
</evidence>
<dbReference type="KEGG" id="chig:CH63R_01145"/>
<dbReference type="PROSITE" id="PS51165">
    <property type="entry name" value="THUMP"/>
    <property type="match status" value="1"/>
</dbReference>
<proteinExistence type="predicted"/>
<feature type="domain" description="THUMP" evidence="3">
    <location>
        <begin position="338"/>
        <end position="446"/>
    </location>
</feature>
<evidence type="ECO:0000313" key="4">
    <source>
        <dbReference type="EMBL" id="OBR15965.1"/>
    </source>
</evidence>
<dbReference type="VEuPathDB" id="FungiDB:CH63R_01145"/>
<dbReference type="EMBL" id="LTAN01000001">
    <property type="protein sequence ID" value="OBR15965.1"/>
    <property type="molecule type" value="Genomic_DNA"/>
</dbReference>
<gene>
    <name evidence="4" type="ORF">CH63R_01145</name>
</gene>
<protein>
    <submittedName>
        <fullName evidence="4">THUMP domain-containing protein</fullName>
    </submittedName>
</protein>
<dbReference type="GO" id="GO:0003723">
    <property type="term" value="F:RNA binding"/>
    <property type="evidence" value="ECO:0007669"/>
    <property type="project" value="UniProtKB-UniRule"/>
</dbReference>
<comment type="caution">
    <text evidence="4">The sequence shown here is derived from an EMBL/GenBank/DDBJ whole genome shotgun (WGS) entry which is preliminary data.</text>
</comment>
<dbReference type="RefSeq" id="XP_018164482.1">
    <property type="nucleotide sequence ID" value="XM_018296120.1"/>
</dbReference>
<dbReference type="InterPro" id="IPR004114">
    <property type="entry name" value="THUMP_dom"/>
</dbReference>
<evidence type="ECO:0000256" key="2">
    <source>
        <dbReference type="SAM" id="MobiDB-lite"/>
    </source>
</evidence>
<dbReference type="InterPro" id="IPR040183">
    <property type="entry name" value="THUMPD1-like"/>
</dbReference>
<accession>A0A1B7YV92</accession>
<dbReference type="GeneID" id="28860227"/>
<dbReference type="SUPFAM" id="SSF143437">
    <property type="entry name" value="THUMP domain-like"/>
    <property type="match status" value="1"/>
</dbReference>
<dbReference type="PANTHER" id="PTHR13452:SF10">
    <property type="entry name" value="THUMP DOMAIN-CONTAINING PROTEIN 1"/>
    <property type="match status" value="1"/>
</dbReference>
<feature type="region of interest" description="Disordered" evidence="2">
    <location>
        <begin position="340"/>
        <end position="363"/>
    </location>
</feature>
<evidence type="ECO:0000259" key="3">
    <source>
        <dbReference type="PROSITE" id="PS51165"/>
    </source>
</evidence>
<organism evidence="4 5">
    <name type="scientific">Colletotrichum higginsianum (strain IMI 349063)</name>
    <name type="common">Crucifer anthracnose fungus</name>
    <dbReference type="NCBI Taxonomy" id="759273"/>
    <lineage>
        <taxon>Eukaryota</taxon>
        <taxon>Fungi</taxon>
        <taxon>Dikarya</taxon>
        <taxon>Ascomycota</taxon>
        <taxon>Pezizomycotina</taxon>
        <taxon>Sordariomycetes</taxon>
        <taxon>Hypocreomycetidae</taxon>
        <taxon>Glomerellales</taxon>
        <taxon>Glomerellaceae</taxon>
        <taxon>Colletotrichum</taxon>
        <taxon>Colletotrichum destructivum species complex</taxon>
    </lineage>
</organism>
<dbReference type="CDD" id="cd11717">
    <property type="entry name" value="THUMP_THUMPD1_like"/>
    <property type="match status" value="1"/>
</dbReference>
<dbReference type="Pfam" id="PF02926">
    <property type="entry name" value="THUMP"/>
    <property type="match status" value="1"/>
</dbReference>
<evidence type="ECO:0000256" key="1">
    <source>
        <dbReference type="PROSITE-ProRule" id="PRU00529"/>
    </source>
</evidence>
<sequence>MVDQTKLMLTYHPSVLWANLILVRFKLLQSSHFLLWFGKYELASLVQKVGIKDAGSTGSLLFMSFHPRQSGVARFALSASQPAFSHQHPPSSFYSPTPYVSSVQVLIQLCTSIFIPFNVIKLTPSFIEMSDSKRKQPGSGGGNMHPAKRNKGGKGAGAWQTPQHKARIASLQDKGVTLGVGDKGIWVTFARGMDGKAISEFNMLCDEYGKTLYGVVPPGEEIESDDDDEDIEASIKKELEGITADNNSRSKRSFKAVKAGIECVFFMKTRDPVDPVELCRRICQDASLCTDLKERKTKYINRLTPVTFVDKASENGVARVARKALAAHFELTVDDASKVAGNEDKEIPGEAGSEKEDTVVEGPRKDERPAFTVSLVAPIFRGEVVLTCRQYAIRPSIRSNTSLDRDELIKQIAKTVNPRHKVNLTNPDKVVLVDVFQSFCGASVIESSDWDGLKKLNVNELYKASPGAKPKDAATKELKEKAA</sequence>
<dbReference type="PANTHER" id="PTHR13452">
    <property type="entry name" value="THUMP DOMAIN CONTAINING PROTEIN 1-RELATED"/>
    <property type="match status" value="1"/>
</dbReference>
<keyword evidence="1" id="KW-0694">RNA-binding</keyword>